<dbReference type="InterPro" id="IPR041881">
    <property type="entry name" value="PqqD_sf"/>
</dbReference>
<evidence type="ECO:0000313" key="1">
    <source>
        <dbReference type="EMBL" id="GFI41122.1"/>
    </source>
</evidence>
<dbReference type="AlphaFoldDB" id="A0A1I0GSQ2"/>
<accession>A0A1I0GSQ2</accession>
<dbReference type="RefSeq" id="WP_092355712.1">
    <property type="nucleotide sequence ID" value="NZ_BLMI01000140.1"/>
</dbReference>
<gene>
    <name evidence="1" type="ORF">IMSAGC017_01162</name>
    <name evidence="2" type="ORF">SAMN04489758_13513</name>
</gene>
<evidence type="ECO:0000313" key="2">
    <source>
        <dbReference type="EMBL" id="SET74258.1"/>
    </source>
</evidence>
<dbReference type="EMBL" id="BLMI01000140">
    <property type="protein sequence ID" value="GFI41122.1"/>
    <property type="molecule type" value="Genomic_DNA"/>
</dbReference>
<keyword evidence="3" id="KW-1185">Reference proteome</keyword>
<organism evidence="2 3">
    <name type="scientific">Thomasclavelia cocleata</name>
    <dbReference type="NCBI Taxonomy" id="69824"/>
    <lineage>
        <taxon>Bacteria</taxon>
        <taxon>Bacillati</taxon>
        <taxon>Bacillota</taxon>
        <taxon>Erysipelotrichia</taxon>
        <taxon>Erysipelotrichales</taxon>
        <taxon>Coprobacillaceae</taxon>
        <taxon>Thomasclavelia</taxon>
    </lineage>
</organism>
<dbReference type="EMBL" id="FOIN01000035">
    <property type="protein sequence ID" value="SET74258.1"/>
    <property type="molecule type" value="Genomic_DNA"/>
</dbReference>
<protein>
    <submittedName>
        <fullName evidence="2">Coenzyme PQQ synthesis protein D (PqqD)</fullName>
    </submittedName>
</protein>
<dbReference type="Proteomes" id="UP000198558">
    <property type="component" value="Unassembled WGS sequence"/>
</dbReference>
<dbReference type="Pfam" id="PF05402">
    <property type="entry name" value="PqqD"/>
    <property type="match status" value="1"/>
</dbReference>
<dbReference type="OrthoDB" id="1752996at2"/>
<evidence type="ECO:0000313" key="3">
    <source>
        <dbReference type="Proteomes" id="UP000198558"/>
    </source>
</evidence>
<name>A0A1I0GSQ2_9FIRM</name>
<dbReference type="Proteomes" id="UP000490821">
    <property type="component" value="Unassembled WGS sequence"/>
</dbReference>
<proteinExistence type="predicted"/>
<reference evidence="1 4" key="3">
    <citation type="journal article" date="2020" name="Microbiome">
        <title>Single-cell genomics of uncultured bacteria reveals dietary fiber responders in the mouse gut microbiota.</title>
        <authorList>
            <person name="Chijiiwa R."/>
            <person name="Hosokawa M."/>
            <person name="Kogawa M."/>
            <person name="Nishikawa Y."/>
            <person name="Ide K."/>
            <person name="Sakanashi C."/>
            <person name="Takahashi K."/>
            <person name="Takeyama H."/>
        </authorList>
    </citation>
    <scope>NUCLEOTIDE SEQUENCE [LARGE SCALE GENOMIC DNA]</scope>
    <source>
        <strain evidence="1">IMSAGC_017</strain>
    </source>
</reference>
<reference evidence="2" key="1">
    <citation type="submission" date="2016-10" db="EMBL/GenBank/DDBJ databases">
        <authorList>
            <person name="de Groot N.N."/>
        </authorList>
    </citation>
    <scope>NUCLEOTIDE SEQUENCE [LARGE SCALE GENOMIC DNA]</scope>
    <source>
        <strain evidence="2">DSM 1551</strain>
    </source>
</reference>
<dbReference type="Gene3D" id="1.10.10.1150">
    <property type="entry name" value="Coenzyme PQQ synthesis protein D (PqqD)"/>
    <property type="match status" value="1"/>
</dbReference>
<sequence length="89" mass="9978">MKIKEGLILRNIAGSTVVVSTGEASLDFYGMIKLNQTGKVVWEGIDKGLSEKEIVLKLLDEYDVEKDIIESDVHNMINQMYEAGFLVDE</sequence>
<evidence type="ECO:0000313" key="4">
    <source>
        <dbReference type="Proteomes" id="UP000490821"/>
    </source>
</evidence>
<dbReference type="InterPro" id="IPR008792">
    <property type="entry name" value="PQQD"/>
</dbReference>
<reference evidence="3" key="2">
    <citation type="submission" date="2016-10" db="EMBL/GenBank/DDBJ databases">
        <authorList>
            <person name="Varghese N."/>
            <person name="Submissions S."/>
        </authorList>
    </citation>
    <scope>NUCLEOTIDE SEQUENCE [LARGE SCALE GENOMIC DNA]</scope>
    <source>
        <strain evidence="3">DSM 1551</strain>
    </source>
</reference>
<dbReference type="GeneID" id="78289156"/>